<evidence type="ECO:0000256" key="5">
    <source>
        <dbReference type="HAMAP-Rule" id="MF_01984"/>
    </source>
</evidence>
<feature type="binding site" evidence="5">
    <location>
        <begin position="10"/>
        <end position="12"/>
    </location>
    <ligand>
        <name>FMN</name>
        <dbReference type="ChEBI" id="CHEBI:58210"/>
    </ligand>
</feature>
<gene>
    <name evidence="5 7" type="primary">ubiX</name>
</gene>
<feature type="domain" description="Flavoprotein" evidence="6">
    <location>
        <begin position="5"/>
        <end position="174"/>
    </location>
</feature>
<name>A0A075H3K0_9EURY</name>
<feature type="binding site" evidence="5">
    <location>
        <begin position="88"/>
        <end position="91"/>
    </location>
    <ligand>
        <name>FMN</name>
        <dbReference type="ChEBI" id="CHEBI:58210"/>
    </ligand>
</feature>
<keyword evidence="3 5" id="KW-0288">FMN</keyword>
<dbReference type="AlphaFoldDB" id="A0A075H3K0"/>
<evidence type="ECO:0000259" key="6">
    <source>
        <dbReference type="Pfam" id="PF02441"/>
    </source>
</evidence>
<dbReference type="InterPro" id="IPR003382">
    <property type="entry name" value="Flavoprotein"/>
</dbReference>
<feature type="binding site" evidence="5">
    <location>
        <position position="36"/>
    </location>
    <ligand>
        <name>FMN</name>
        <dbReference type="ChEBI" id="CHEBI:58210"/>
    </ligand>
</feature>
<organism evidence="7">
    <name type="scientific">uncultured marine group II/III euryarchaeote KM3_34_C09</name>
    <dbReference type="NCBI Taxonomy" id="1456437"/>
    <lineage>
        <taxon>Archaea</taxon>
        <taxon>Methanobacteriati</taxon>
        <taxon>Methanobacteriota</taxon>
        <taxon>environmental samples</taxon>
    </lineage>
</organism>
<comment type="catalytic activity">
    <reaction evidence="5">
        <text>dimethylallyl phosphate + FMNH2 = prenylated FMNH2 + phosphate</text>
        <dbReference type="Rhea" id="RHEA:37743"/>
        <dbReference type="ChEBI" id="CHEBI:43474"/>
        <dbReference type="ChEBI" id="CHEBI:57618"/>
        <dbReference type="ChEBI" id="CHEBI:87467"/>
        <dbReference type="ChEBI" id="CHEBI:88052"/>
        <dbReference type="EC" id="2.5.1.129"/>
    </reaction>
</comment>
<comment type="function">
    <text evidence="5">Flavin prenyltransferase that catalyzes the synthesis of the prenylated FMN cofactor (prenyl-FMN) for 4-hydroxy-3-polyprenylbenzoic acid decarboxylase UbiD. The prenyltransferase is metal-independent and links a dimethylallyl moiety from dimethylallyl monophosphate (DMAP) to the flavin N5 and C6 atoms of FMN.</text>
</comment>
<protein>
    <recommendedName>
        <fullName evidence="5">Flavin prenyltransferase UbiX</fullName>
        <ecNumber evidence="5">2.5.1.129</ecNumber>
    </recommendedName>
</protein>
<dbReference type="InterPro" id="IPR004507">
    <property type="entry name" value="UbiX-like"/>
</dbReference>
<feature type="binding site" evidence="5">
    <location>
        <position position="123"/>
    </location>
    <ligand>
        <name>FMN</name>
        <dbReference type="ChEBI" id="CHEBI:58210"/>
    </ligand>
</feature>
<evidence type="ECO:0000313" key="7">
    <source>
        <dbReference type="EMBL" id="AIF09087.1"/>
    </source>
</evidence>
<dbReference type="SUPFAM" id="SSF52507">
    <property type="entry name" value="Homo-oligomeric flavin-containing Cys decarboxylases, HFCD"/>
    <property type="match status" value="1"/>
</dbReference>
<dbReference type="GO" id="GO:0016829">
    <property type="term" value="F:lyase activity"/>
    <property type="evidence" value="ECO:0007669"/>
    <property type="project" value="UniProtKB-KW"/>
</dbReference>
<dbReference type="Pfam" id="PF02441">
    <property type="entry name" value="Flavoprotein"/>
    <property type="match status" value="1"/>
</dbReference>
<dbReference type="Gene3D" id="3.40.50.1950">
    <property type="entry name" value="Flavin prenyltransferase-like"/>
    <property type="match status" value="1"/>
</dbReference>
<comment type="similarity">
    <text evidence="5">Belongs to the UbiX/PAD1 family.</text>
</comment>
<keyword evidence="1 5" id="KW-0637">Prenyltransferase</keyword>
<dbReference type="NCBIfam" id="TIGR00421">
    <property type="entry name" value="ubiX_pad"/>
    <property type="match status" value="1"/>
</dbReference>
<accession>A0A075H3K0</accession>
<evidence type="ECO:0000256" key="1">
    <source>
        <dbReference type="ARBA" id="ARBA00022602"/>
    </source>
</evidence>
<comment type="caution">
    <text evidence="5">Lacks conserved residue(s) required for the propagation of feature annotation.</text>
</comment>
<feature type="binding site" evidence="5">
    <location>
        <position position="153"/>
    </location>
    <ligand>
        <name>dimethylallyl phosphate</name>
        <dbReference type="ChEBI" id="CHEBI:88052"/>
    </ligand>
</feature>
<dbReference type="InterPro" id="IPR036551">
    <property type="entry name" value="Flavin_trans-like"/>
</dbReference>
<feature type="binding site" evidence="5">
    <location>
        <position position="169"/>
    </location>
    <ligand>
        <name>dimethylallyl phosphate</name>
        <dbReference type="ChEBI" id="CHEBI:88052"/>
    </ligand>
</feature>
<proteinExistence type="inferred from homology"/>
<dbReference type="GO" id="GO:0106141">
    <property type="term" value="F:flavin prenyltransferase activity"/>
    <property type="evidence" value="ECO:0007669"/>
    <property type="project" value="UniProtKB-EC"/>
</dbReference>
<dbReference type="NCBIfam" id="NF004685">
    <property type="entry name" value="PRK06029.1"/>
    <property type="match status" value="1"/>
</dbReference>
<keyword evidence="2 5" id="KW-0285">Flavoprotein</keyword>
<keyword evidence="7" id="KW-0456">Lyase</keyword>
<reference evidence="7" key="1">
    <citation type="journal article" date="2014" name="Genome Biol. Evol.">
        <title>Pangenome evidence for extensive interdomain horizontal transfer affecting lineage core and shell genes in uncultured planktonic thaumarchaeota and euryarchaeota.</title>
        <authorList>
            <person name="Deschamps P."/>
            <person name="Zivanovic Y."/>
            <person name="Moreira D."/>
            <person name="Rodriguez-Valera F."/>
            <person name="Lopez-Garcia P."/>
        </authorList>
    </citation>
    <scope>NUCLEOTIDE SEQUENCE</scope>
</reference>
<dbReference type="HAMAP" id="MF_01984">
    <property type="entry name" value="ubiX_pad"/>
    <property type="match status" value="1"/>
</dbReference>
<sequence>MPSAVLAISGASGARYGARLLEMLTQSGWDINLIISREGAINLDLECGITPQQLATQYGALLENNDNLAAKSASGSAKFDAYIICPASGTTISKLAAGISDNLITRSGMVALKERRKLIVVPRETPYATVQLENMAKLSGYGVVVLPANPGYYNNPQSIDDLVDFVIARILDQLDIEHQLSQRWTGGEVTLSE</sequence>
<evidence type="ECO:0000256" key="3">
    <source>
        <dbReference type="ARBA" id="ARBA00022643"/>
    </source>
</evidence>
<dbReference type="EC" id="2.5.1.129" evidence="5"/>
<dbReference type="EMBL" id="KF900851">
    <property type="protein sequence ID" value="AIF09087.1"/>
    <property type="molecule type" value="Genomic_DNA"/>
</dbReference>
<keyword evidence="4 5" id="KW-0808">Transferase</keyword>
<evidence type="ECO:0000256" key="2">
    <source>
        <dbReference type="ARBA" id="ARBA00022630"/>
    </source>
</evidence>
<evidence type="ECO:0000256" key="4">
    <source>
        <dbReference type="ARBA" id="ARBA00022679"/>
    </source>
</evidence>